<dbReference type="Proteomes" id="UP001204953">
    <property type="component" value="Unassembled WGS sequence"/>
</dbReference>
<dbReference type="GO" id="GO:0016787">
    <property type="term" value="F:hydrolase activity"/>
    <property type="evidence" value="ECO:0007669"/>
    <property type="project" value="UniProtKB-KW"/>
</dbReference>
<organism evidence="2 3">
    <name type="scientific">Limnofasciculus baicalensis BBK-W-15</name>
    <dbReference type="NCBI Taxonomy" id="2699891"/>
    <lineage>
        <taxon>Bacteria</taxon>
        <taxon>Bacillati</taxon>
        <taxon>Cyanobacteriota</taxon>
        <taxon>Cyanophyceae</taxon>
        <taxon>Coleofasciculales</taxon>
        <taxon>Coleofasciculaceae</taxon>
        <taxon>Limnofasciculus</taxon>
        <taxon>Limnofasciculus baicalensis</taxon>
    </lineage>
</organism>
<dbReference type="EMBL" id="JAMZMM010000689">
    <property type="protein sequence ID" value="MCP2732613.1"/>
    <property type="molecule type" value="Genomic_DNA"/>
</dbReference>
<keyword evidence="2" id="KW-0378">Hydrolase</keyword>
<gene>
    <name evidence="2" type="ORF">NJ959_29720</name>
</gene>
<dbReference type="RefSeq" id="WP_254015318.1">
    <property type="nucleotide sequence ID" value="NZ_JAMZMM010000689.1"/>
</dbReference>
<dbReference type="InterPro" id="IPR036514">
    <property type="entry name" value="SGNH_hydro_sf"/>
</dbReference>
<sequence>MFKSSFNTYRKRQRRLPILAIVMAIPVALILLELLARFFVGVSGKSTELAAYEGEPANANVYRLKFLNKNKQPYDGLSDRGKLAAQRSIALGYRLVPGQQSNLWRINEQGFREDRPVPLSKPKDEIRIFLLGGSTAFGQWNPSNQSTLAHKLEVRLNERVAQQKNSPEKYRPQELPFYKPDLRKALALPPKMREGNYRVINAAVPGYASGNELAQLAVEILPYSPDAIVVMDGYTDLILPSNSQGMDIPRAEEFLSKASGHFWTVLSQRLDRAIADTYLVRATQYWLLRPQLSVSRLTLMAIDDTSPLDQHLAPDSAELERRVARYRLYHQQMVRLTAGAGIPLVIAIQPEITGRAKLPTKEEQAILDELGGVYKKQIQLGYTELAQAIQEIQKASPKNAKTLNFYNVYENVPDRVFLDAIHLTEKGNSVLSESFYQTLTALPKLQIPPSRPIP</sequence>
<keyword evidence="3" id="KW-1185">Reference proteome</keyword>
<comment type="caution">
    <text evidence="2">The sequence shown here is derived from an EMBL/GenBank/DDBJ whole genome shotgun (WGS) entry which is preliminary data.</text>
</comment>
<protein>
    <submittedName>
        <fullName evidence="2">SGNH/GDSL hydrolase family protein</fullName>
    </submittedName>
</protein>
<evidence type="ECO:0000313" key="2">
    <source>
        <dbReference type="EMBL" id="MCP2732613.1"/>
    </source>
</evidence>
<reference evidence="2" key="1">
    <citation type="submission" date="2022-06" db="EMBL/GenBank/DDBJ databases">
        <title>New cyanobacteria of genus Symplocastrum in benthos of Lake Baikal.</title>
        <authorList>
            <person name="Sorokovikova E."/>
            <person name="Tikhonova I."/>
            <person name="Krasnopeev A."/>
            <person name="Evseev P."/>
            <person name="Gladkikh A."/>
            <person name="Belykh O."/>
        </authorList>
    </citation>
    <scope>NUCLEOTIDE SEQUENCE</scope>
    <source>
        <strain evidence="2">BBK-W-15</strain>
    </source>
</reference>
<evidence type="ECO:0000313" key="3">
    <source>
        <dbReference type="Proteomes" id="UP001204953"/>
    </source>
</evidence>
<dbReference type="Gene3D" id="3.40.50.1110">
    <property type="entry name" value="SGNH hydrolase"/>
    <property type="match status" value="1"/>
</dbReference>
<keyword evidence="1" id="KW-1133">Transmembrane helix</keyword>
<feature type="transmembrane region" description="Helical" evidence="1">
    <location>
        <begin position="16"/>
        <end position="40"/>
    </location>
</feature>
<accession>A0AAE3KSG4</accession>
<dbReference type="AlphaFoldDB" id="A0AAE3KSG4"/>
<proteinExistence type="predicted"/>
<keyword evidence="1" id="KW-0472">Membrane</keyword>
<dbReference type="SUPFAM" id="SSF52266">
    <property type="entry name" value="SGNH hydrolase"/>
    <property type="match status" value="1"/>
</dbReference>
<name>A0AAE3KSG4_9CYAN</name>
<evidence type="ECO:0000256" key="1">
    <source>
        <dbReference type="SAM" id="Phobius"/>
    </source>
</evidence>
<keyword evidence="1" id="KW-0812">Transmembrane</keyword>